<keyword evidence="2" id="KW-1185">Reference proteome</keyword>
<dbReference type="AlphaFoldDB" id="A0A165L5Z1"/>
<name>A0A165L5Z1_9APHY</name>
<reference evidence="1 2" key="1">
    <citation type="journal article" date="2016" name="Mol. Biol. Evol.">
        <title>Comparative Genomics of Early-Diverging Mushroom-Forming Fungi Provides Insights into the Origins of Lignocellulose Decay Capabilities.</title>
        <authorList>
            <person name="Nagy L.G."/>
            <person name="Riley R."/>
            <person name="Tritt A."/>
            <person name="Adam C."/>
            <person name="Daum C."/>
            <person name="Floudas D."/>
            <person name="Sun H."/>
            <person name="Yadav J.S."/>
            <person name="Pangilinan J."/>
            <person name="Larsson K.H."/>
            <person name="Matsuura K."/>
            <person name="Barry K."/>
            <person name="Labutti K."/>
            <person name="Kuo R."/>
            <person name="Ohm R.A."/>
            <person name="Bhattacharya S.S."/>
            <person name="Shirouzu T."/>
            <person name="Yoshinaga Y."/>
            <person name="Martin F.M."/>
            <person name="Grigoriev I.V."/>
            <person name="Hibbett D.S."/>
        </authorList>
    </citation>
    <scope>NUCLEOTIDE SEQUENCE [LARGE SCALE GENOMIC DNA]</scope>
    <source>
        <strain evidence="1 2">L-15889</strain>
    </source>
</reference>
<dbReference type="EMBL" id="KV429147">
    <property type="protein sequence ID" value="KZT63989.1"/>
    <property type="molecule type" value="Genomic_DNA"/>
</dbReference>
<dbReference type="OrthoDB" id="3243439at2759"/>
<protein>
    <submittedName>
        <fullName evidence="1">Uncharacterized protein</fullName>
    </submittedName>
</protein>
<evidence type="ECO:0000313" key="2">
    <source>
        <dbReference type="Proteomes" id="UP000076727"/>
    </source>
</evidence>
<organism evidence="1 2">
    <name type="scientific">Daedalea quercina L-15889</name>
    <dbReference type="NCBI Taxonomy" id="1314783"/>
    <lineage>
        <taxon>Eukaryota</taxon>
        <taxon>Fungi</taxon>
        <taxon>Dikarya</taxon>
        <taxon>Basidiomycota</taxon>
        <taxon>Agaricomycotina</taxon>
        <taxon>Agaricomycetes</taxon>
        <taxon>Polyporales</taxon>
        <taxon>Fomitopsis</taxon>
    </lineage>
</organism>
<accession>A0A165L5Z1</accession>
<dbReference type="Proteomes" id="UP000076727">
    <property type="component" value="Unassembled WGS sequence"/>
</dbReference>
<proteinExistence type="predicted"/>
<evidence type="ECO:0000313" key="1">
    <source>
        <dbReference type="EMBL" id="KZT63989.1"/>
    </source>
</evidence>
<sequence>MTFLRTRLWTPRDSSLARYATPEEEEEYWNRTIEARRRLYASNANSTAANIPLVQFYVPKLLPPYRGSAGRRALDNAEEYMISAKTFCKWHHMVFCGPLHPTLKKADKLMRNYSSRDRREMRRIARMLTDEEVFARKNPWTPVYRDIWRRWLETKGPDIVISFE</sequence>
<gene>
    <name evidence="1" type="ORF">DAEQUDRAFT_679385</name>
</gene>